<evidence type="ECO:0000313" key="2">
    <source>
        <dbReference type="EMBL" id="RTR03355.1"/>
    </source>
</evidence>
<dbReference type="Pfam" id="PF13503">
    <property type="entry name" value="DUF4123"/>
    <property type="match status" value="1"/>
</dbReference>
<feature type="domain" description="DUF4123" evidence="1">
    <location>
        <begin position="28"/>
        <end position="133"/>
    </location>
</feature>
<dbReference type="OrthoDB" id="6363308at2"/>
<dbReference type="EMBL" id="RXNS01000009">
    <property type="protein sequence ID" value="RTR03355.1"/>
    <property type="molecule type" value="Genomic_DNA"/>
</dbReference>
<organism evidence="2 3">
    <name type="scientific">Halomonas nitroreducens</name>
    <dbReference type="NCBI Taxonomy" id="447425"/>
    <lineage>
        <taxon>Bacteria</taxon>
        <taxon>Pseudomonadati</taxon>
        <taxon>Pseudomonadota</taxon>
        <taxon>Gammaproteobacteria</taxon>
        <taxon>Oceanospirillales</taxon>
        <taxon>Halomonadaceae</taxon>
        <taxon>Halomonas</taxon>
    </lineage>
</organism>
<evidence type="ECO:0000313" key="3">
    <source>
        <dbReference type="Proteomes" id="UP000267400"/>
    </source>
</evidence>
<reference evidence="2 3" key="1">
    <citation type="submission" date="2018-12" db="EMBL/GenBank/DDBJ databases">
        <authorList>
            <person name="Yu L."/>
        </authorList>
    </citation>
    <scope>NUCLEOTIDE SEQUENCE [LARGE SCALE GENOMIC DNA]</scope>
    <source>
        <strain evidence="2 3">11S</strain>
    </source>
</reference>
<evidence type="ECO:0000259" key="1">
    <source>
        <dbReference type="Pfam" id="PF13503"/>
    </source>
</evidence>
<accession>A0A3S0HPP5</accession>
<gene>
    <name evidence="2" type="ORF">EKG36_10530</name>
</gene>
<dbReference type="RefSeq" id="WP_126483817.1">
    <property type="nucleotide sequence ID" value="NZ_RXNS01000009.1"/>
</dbReference>
<sequence>MSQHDHAHTLEDLLPREARLVTWLVIEQEERTLQRVYELDEAPDLHWLFYGTRYAELPEKSPLVVRISASSSLWQAFVDGGSEPPLRGIMVTSRESSASVMAHLRRLLEVTFYGRRRALLRFYDPWIMAVLLGAESSVARWLGPLEGIYWYGGTFAQRAESGAVWHACTQARQEVGAHDGVAREEIALTRSEEAALETFVADYPLWVELETRAGLEAGSAEHAARFVEVLEEAQRLTIPPTEWGDYLKLRFVHFRAGLPEGMMARPVEERLSALRRHIGHEPDDTNTGKVWA</sequence>
<dbReference type="Proteomes" id="UP000267400">
    <property type="component" value="Unassembled WGS sequence"/>
</dbReference>
<keyword evidence="3" id="KW-1185">Reference proteome</keyword>
<name>A0A3S0HPP5_9GAMM</name>
<protein>
    <submittedName>
        <fullName evidence="2">DUF4123 domain-containing protein</fullName>
    </submittedName>
</protein>
<dbReference type="AlphaFoldDB" id="A0A3S0HPP5"/>
<dbReference type="InterPro" id="IPR025391">
    <property type="entry name" value="DUF4123"/>
</dbReference>
<proteinExistence type="predicted"/>
<comment type="caution">
    <text evidence="2">The sequence shown here is derived from an EMBL/GenBank/DDBJ whole genome shotgun (WGS) entry which is preliminary data.</text>
</comment>